<comment type="caution">
    <text evidence="2">The sequence shown here is derived from an EMBL/GenBank/DDBJ whole genome shotgun (WGS) entry which is preliminary data.</text>
</comment>
<feature type="domain" description="FAD-binding" evidence="1">
    <location>
        <begin position="6"/>
        <end position="300"/>
    </location>
</feature>
<dbReference type="RefSeq" id="WP_308865422.1">
    <property type="nucleotide sequence ID" value="NZ_JAVHUL010000043.1"/>
</dbReference>
<evidence type="ECO:0000313" key="2">
    <source>
        <dbReference type="EMBL" id="MDQ7918428.1"/>
    </source>
</evidence>
<dbReference type="SUPFAM" id="SSF51905">
    <property type="entry name" value="FAD/NAD(P)-binding domain"/>
    <property type="match status" value="1"/>
</dbReference>
<dbReference type="InterPro" id="IPR002938">
    <property type="entry name" value="FAD-bd"/>
</dbReference>
<dbReference type="InterPro" id="IPR050407">
    <property type="entry name" value="Geranylgeranyl_reductase"/>
</dbReference>
<dbReference type="PANTHER" id="PTHR42685">
    <property type="entry name" value="GERANYLGERANYL DIPHOSPHATE REDUCTASE"/>
    <property type="match status" value="1"/>
</dbReference>
<keyword evidence="3" id="KW-1185">Reference proteome</keyword>
<evidence type="ECO:0000259" key="1">
    <source>
        <dbReference type="Pfam" id="PF01494"/>
    </source>
</evidence>
<dbReference type="EMBL" id="JAVHUL010000043">
    <property type="protein sequence ID" value="MDQ7918428.1"/>
    <property type="molecule type" value="Genomic_DNA"/>
</dbReference>
<dbReference type="PANTHER" id="PTHR42685:SF22">
    <property type="entry name" value="CONDITIONED MEDIUM FACTOR RECEPTOR 1"/>
    <property type="match status" value="1"/>
</dbReference>
<evidence type="ECO:0000313" key="3">
    <source>
        <dbReference type="Proteomes" id="UP001230915"/>
    </source>
</evidence>
<dbReference type="Pfam" id="PF01494">
    <property type="entry name" value="FAD_binding_3"/>
    <property type="match status" value="1"/>
</dbReference>
<organism evidence="2 3">
    <name type="scientific">Mesonia profundi</name>
    <dbReference type="NCBI Taxonomy" id="3070998"/>
    <lineage>
        <taxon>Bacteria</taxon>
        <taxon>Pseudomonadati</taxon>
        <taxon>Bacteroidota</taxon>
        <taxon>Flavobacteriia</taxon>
        <taxon>Flavobacteriales</taxon>
        <taxon>Flavobacteriaceae</taxon>
        <taxon>Mesonia</taxon>
    </lineage>
</organism>
<dbReference type="EC" id="1.-.-.-" evidence="2"/>
<dbReference type="Gene3D" id="3.50.50.60">
    <property type="entry name" value="FAD/NAD(P)-binding domain"/>
    <property type="match status" value="1"/>
</dbReference>
<proteinExistence type="predicted"/>
<reference evidence="2 3" key="1">
    <citation type="submission" date="2023-08" db="EMBL/GenBank/DDBJ databases">
        <title>Mesonia sp. MT50, isolated from deep-sea sediment of the Mariana Trench.</title>
        <authorList>
            <person name="Fu H."/>
        </authorList>
    </citation>
    <scope>NUCLEOTIDE SEQUENCE [LARGE SCALE GENOMIC DNA]</scope>
    <source>
        <strain evidence="2 3">MT50</strain>
    </source>
</reference>
<accession>A0ABU1A3Z2</accession>
<keyword evidence="2" id="KW-0560">Oxidoreductase</keyword>
<dbReference type="Proteomes" id="UP001230915">
    <property type="component" value="Unassembled WGS sequence"/>
</dbReference>
<protein>
    <submittedName>
        <fullName evidence="2">NAD(P)/FAD-dependent oxidoreductase</fullName>
        <ecNumber evidence="2">1.-.-.-</ecNumber>
    </submittedName>
</protein>
<dbReference type="PRINTS" id="PR00420">
    <property type="entry name" value="RNGMNOXGNASE"/>
</dbReference>
<name>A0ABU1A3Z2_9FLAO</name>
<gene>
    <name evidence="2" type="ORF">RBU60_12680</name>
</gene>
<dbReference type="InterPro" id="IPR036188">
    <property type="entry name" value="FAD/NAD-bd_sf"/>
</dbReference>
<sequence>MKKPRIIIIGGGLAGLTSAIHLSRENFKVVLFEKDGYPKHKVCGEYISAEIIPYMESLGVDLEDLKPKKIHQLLFSTQSGEKTTAKLPLGGLGISRFALDEFLVQKVIQNGVEVIQEQVSSTKFIDKSFQVETQSGVKHEADVILGAFGKRSVLDKELNRDFIQQKSSWLAVKAHYQNENFPKDLVALHNFKGGYCGLSSTETGAINVCYLSTYQSFKAHKNSEDFKENVLRKNPCLDQFFKKSKPLFKKDLSIAQISFQPKPQIENHMLMLGDAAGLIHPLCGNGMAMAIHSAKLASEAIISSVEENELNRQLIEREYKKNWNLHFKGRNLMGRRLQRVLLSPNLASASQKLVHYFPEILPKIIAKTHGQSIL</sequence>
<dbReference type="GO" id="GO:0016491">
    <property type="term" value="F:oxidoreductase activity"/>
    <property type="evidence" value="ECO:0007669"/>
    <property type="project" value="UniProtKB-KW"/>
</dbReference>